<gene>
    <name evidence="4" type="primary">RdRp</name>
</gene>
<dbReference type="RefSeq" id="YP_010798874.1">
    <property type="nucleotide sequence ID" value="NC_076524.1"/>
</dbReference>
<dbReference type="EMBL" id="BK010425">
    <property type="protein sequence ID" value="DAB41743.1"/>
    <property type="molecule type" value="Genomic_RNA"/>
</dbReference>
<evidence type="ECO:0000313" key="4">
    <source>
        <dbReference type="EMBL" id="DAB41743.1"/>
    </source>
</evidence>
<name>A0ABM9WIL4_9VIRU</name>
<dbReference type="Proteomes" id="UP000831142">
    <property type="component" value="Segment"/>
</dbReference>
<evidence type="ECO:0000256" key="2">
    <source>
        <dbReference type="ARBA" id="ARBA00022679"/>
    </source>
</evidence>
<evidence type="ECO:0000313" key="5">
    <source>
        <dbReference type="Proteomes" id="UP000831142"/>
    </source>
</evidence>
<protein>
    <submittedName>
        <fullName evidence="4">RNA-dependent RNA polymerase</fullName>
    </submittedName>
</protein>
<dbReference type="InterPro" id="IPR008686">
    <property type="entry name" value="RNA_pol_mitovir"/>
</dbReference>
<keyword evidence="3" id="KW-0548">Nucleotidyltransferase</keyword>
<dbReference type="GeneID" id="80537140"/>
<keyword evidence="1 4" id="KW-0696">RNA-directed RNA polymerase</keyword>
<dbReference type="Pfam" id="PF05919">
    <property type="entry name" value="Mitovir_RNA_pol"/>
    <property type="match status" value="1"/>
</dbReference>
<dbReference type="PANTHER" id="PTHR34456">
    <property type="entry name" value="MITOVIRUS RNA-DEPENDENT RNA POLYMERASE"/>
    <property type="match status" value="1"/>
</dbReference>
<evidence type="ECO:0000256" key="3">
    <source>
        <dbReference type="ARBA" id="ARBA00022695"/>
    </source>
</evidence>
<dbReference type="SUPFAM" id="SSF56672">
    <property type="entry name" value="DNA/RNA polymerases"/>
    <property type="match status" value="1"/>
</dbReference>
<dbReference type="GO" id="GO:0003968">
    <property type="term" value="F:RNA-directed RNA polymerase activity"/>
    <property type="evidence" value="ECO:0007669"/>
    <property type="project" value="UniProtKB-KW"/>
</dbReference>
<keyword evidence="2" id="KW-0808">Transferase</keyword>
<proteinExistence type="predicted"/>
<sequence>MINKSLNWLLLFNGVERCIKVSWRGLFEKTKQLKGILLRVPLVASASLTKEIALAGCDFVSKVTTLRRKSGYLFTALYLKQCAVCLQRYYAGSFRKEEPLSVPVSLTRSGIPRIIPKVLRKAIRRKDEHGDYLVRIYLSWFGLAKVLKVAPKVSKATFESITTPHPDIGSVLEVLEEIKTSFKHLQPMYLPFLRGIPMEIGMSWQPTWKSTPLNDNFVRSYGLAVDDKVDQEASKYFKFPNIFVNLKHELAAFIWNTNKIHSFQDGFFSPGMLWSKSVFFPLDRAATERLANLSLEHFEKSVGPWFSTLLSPYRGVPLVTGRLGAVIEGGGKRRVFVMCNYIKQRLLHPVHDWAMTVLSKIKTDGTFDQEKPLLALKQKNFKNCYSFDLKSATDRWPLSVMYTLMSMIWGPTLASSIVNSSLGLNTILVNKPLTKRVYEIAFLTGQPLGFHGSWALFSLSHHYIVWLAASKAYPGCNSPFGDYALLGDDILITDSKVANEYKILLDRLNVKISIPKSLISDNGTIEFAKRFWTKSMQIDLSPISLRALLSCRTTVGLCALAIKYDINISVLQRLGGAGYKVRARLFTTQSKRWERLKAAHLKPVRSHLLPYEWWIGRGMPLNPYLKGKIVSYLLKELKVKELQIFPKDLVFDGEVEILERTVLRQWVEQWLKWLNWYHTICMNPDVSIKSLIDSPICATSWKRLETDFDLIKFGLIWKCYDMGAGWNPSTTPQWLFDPNTVIQFNKWILGGYTGNDFIMSPVEYQTTGKEEVGLRL</sequence>
<keyword evidence="5" id="KW-1185">Reference proteome</keyword>
<accession>A0ABM9WIL4</accession>
<dbReference type="InterPro" id="IPR043502">
    <property type="entry name" value="DNA/RNA_pol_sf"/>
</dbReference>
<evidence type="ECO:0000256" key="1">
    <source>
        <dbReference type="ARBA" id="ARBA00022484"/>
    </source>
</evidence>
<dbReference type="PANTHER" id="PTHR34456:SF13">
    <property type="entry name" value="REVERSE TRANSCRIPTASE DOMAIN-CONTAINING PROTEIN"/>
    <property type="match status" value="1"/>
</dbReference>
<reference evidence="4 5" key="1">
    <citation type="journal article" date="2018" name="Virology">
        <title>Evidence for contemporary plant mitoviruses.</title>
        <authorList>
            <person name="Nibert M.L."/>
            <person name="Vong M."/>
            <person name="Fugate K.K."/>
            <person name="Debat H.J."/>
        </authorList>
    </citation>
    <scope>NUCLEOTIDE SEQUENCE [LARGE SCALE GENOMIC DNA]</scope>
    <source>
        <strain evidence="4 5">SochMV1-G4</strain>
    </source>
</reference>
<organism evidence="4 5">
    <name type="scientific">Solanum chacoense mitovirus 1</name>
    <dbReference type="NCBI Taxonomy" id="2080464"/>
    <lineage>
        <taxon>Viruses</taxon>
        <taxon>Riboviria</taxon>
        <taxon>Orthornavirae</taxon>
        <taxon>Lenarviricota</taxon>
        <taxon>Howeltoviricetes</taxon>
        <taxon>Cryppavirales</taxon>
        <taxon>Mitoviridae</taxon>
        <taxon>Duamitovirus</taxon>
        <taxon>Duamitovirus soch1</taxon>
    </lineage>
</organism>